<evidence type="ECO:0000313" key="1">
    <source>
        <dbReference type="EMBL" id="ALS99332.1"/>
    </source>
</evidence>
<dbReference type="Proteomes" id="UP000068447">
    <property type="component" value="Chromosome"/>
</dbReference>
<protein>
    <submittedName>
        <fullName evidence="1">Uncharacterized protein</fullName>
    </submittedName>
</protein>
<dbReference type="EMBL" id="CP013650">
    <property type="protein sequence ID" value="ALS99332.1"/>
    <property type="molecule type" value="Genomic_DNA"/>
</dbReference>
<keyword evidence="2" id="KW-1185">Reference proteome</keyword>
<organism evidence="1 2">
    <name type="scientific">Lacimicrobium alkaliphilum</name>
    <dbReference type="NCBI Taxonomy" id="1526571"/>
    <lineage>
        <taxon>Bacteria</taxon>
        <taxon>Pseudomonadati</taxon>
        <taxon>Pseudomonadota</taxon>
        <taxon>Gammaproteobacteria</taxon>
        <taxon>Alteromonadales</taxon>
        <taxon>Alteromonadaceae</taxon>
        <taxon>Lacimicrobium</taxon>
    </lineage>
</organism>
<dbReference type="KEGG" id="lal:AT746_14405"/>
<sequence length="60" mass="6766">MHFSRNPLRFLTGYINDVASAIRDCTNIFTTEPQRAQRSKRGLAVNPSASLLLGEINKKF</sequence>
<proteinExistence type="predicted"/>
<accession>A0A0U2ZA55</accession>
<gene>
    <name evidence="1" type="ORF">AT746_14405</name>
</gene>
<dbReference type="STRING" id="1526571.AT746_14405"/>
<reference evidence="1 2" key="1">
    <citation type="submission" date="2015-12" db="EMBL/GenBank/DDBJ databases">
        <title>Complete genome of Lacimicrobium alkaliphilum KCTC 32984.</title>
        <authorList>
            <person name="Kim S.-G."/>
            <person name="Lee Y.-J."/>
        </authorList>
    </citation>
    <scope>NUCLEOTIDE SEQUENCE [LARGE SCALE GENOMIC DNA]</scope>
    <source>
        <strain evidence="1 2">YelD216</strain>
    </source>
</reference>
<dbReference type="AlphaFoldDB" id="A0A0U2ZA55"/>
<evidence type="ECO:0000313" key="2">
    <source>
        <dbReference type="Proteomes" id="UP000068447"/>
    </source>
</evidence>
<name>A0A0U2ZA55_9ALTE</name>